<name>A0A6G0YM72_APHCR</name>
<gene>
    <name evidence="1" type="ORF">FWK35_00007497</name>
</gene>
<dbReference type="EMBL" id="VUJU01003257">
    <property type="protein sequence ID" value="KAF0758599.1"/>
    <property type="molecule type" value="Genomic_DNA"/>
</dbReference>
<protein>
    <submittedName>
        <fullName evidence="1">Putative RNA-directed DNA polymerase</fullName>
    </submittedName>
</protein>
<keyword evidence="1" id="KW-0695">RNA-directed DNA polymerase</keyword>
<dbReference type="Proteomes" id="UP000478052">
    <property type="component" value="Unassembled WGS sequence"/>
</dbReference>
<proteinExistence type="predicted"/>
<keyword evidence="1" id="KW-0808">Transferase</keyword>
<dbReference type="AlphaFoldDB" id="A0A6G0YM72"/>
<reference evidence="1 2" key="1">
    <citation type="submission" date="2019-08" db="EMBL/GenBank/DDBJ databases">
        <title>Whole genome of Aphis craccivora.</title>
        <authorList>
            <person name="Voronova N.V."/>
            <person name="Shulinski R.S."/>
            <person name="Bandarenka Y.V."/>
            <person name="Zhorov D.G."/>
            <person name="Warner D."/>
        </authorList>
    </citation>
    <scope>NUCLEOTIDE SEQUENCE [LARGE SCALE GENOMIC DNA]</scope>
    <source>
        <strain evidence="1">180601</strain>
        <tissue evidence="1">Whole Body</tissue>
    </source>
</reference>
<evidence type="ECO:0000313" key="1">
    <source>
        <dbReference type="EMBL" id="KAF0758599.1"/>
    </source>
</evidence>
<dbReference type="GO" id="GO:0003964">
    <property type="term" value="F:RNA-directed DNA polymerase activity"/>
    <property type="evidence" value="ECO:0007669"/>
    <property type="project" value="UniProtKB-KW"/>
</dbReference>
<organism evidence="1 2">
    <name type="scientific">Aphis craccivora</name>
    <name type="common">Cowpea aphid</name>
    <dbReference type="NCBI Taxonomy" id="307492"/>
    <lineage>
        <taxon>Eukaryota</taxon>
        <taxon>Metazoa</taxon>
        <taxon>Ecdysozoa</taxon>
        <taxon>Arthropoda</taxon>
        <taxon>Hexapoda</taxon>
        <taxon>Insecta</taxon>
        <taxon>Pterygota</taxon>
        <taxon>Neoptera</taxon>
        <taxon>Paraneoptera</taxon>
        <taxon>Hemiptera</taxon>
        <taxon>Sternorrhyncha</taxon>
        <taxon>Aphidomorpha</taxon>
        <taxon>Aphidoidea</taxon>
        <taxon>Aphididae</taxon>
        <taxon>Aphidini</taxon>
        <taxon>Aphis</taxon>
        <taxon>Aphis</taxon>
    </lineage>
</organism>
<keyword evidence="1" id="KW-0548">Nucleotidyltransferase</keyword>
<comment type="caution">
    <text evidence="1">The sequence shown here is derived from an EMBL/GenBank/DDBJ whole genome shotgun (WGS) entry which is preliminary data.</text>
</comment>
<evidence type="ECO:0000313" key="2">
    <source>
        <dbReference type="Proteomes" id="UP000478052"/>
    </source>
</evidence>
<accession>A0A6G0YM72</accession>
<keyword evidence="2" id="KW-1185">Reference proteome</keyword>
<sequence>MVRYITLPLATFDKLKCPTEISQFCWFYLRIQHPPHDYSPISNTLNIKSFAKRRHSKGLKLFNGLLSRKIDSPFLLNLFNFKVPQRTF</sequence>